<name>A0A4U6QL30_9ACTN</name>
<evidence type="ECO:0000256" key="2">
    <source>
        <dbReference type="ARBA" id="ARBA00022630"/>
    </source>
</evidence>
<keyword evidence="3" id="KW-0274">FAD</keyword>
<dbReference type="InterPro" id="IPR051914">
    <property type="entry name" value="FAD-linked_OxidoTrans_Type4"/>
</dbReference>
<dbReference type="InterPro" id="IPR004113">
    <property type="entry name" value="FAD-bd_oxidored_4_C"/>
</dbReference>
<proteinExistence type="predicted"/>
<sequence>MSVSILDHRSSARPADRDAHRAHLLTRLRDELSDGEVFTGDDDLDRVATDRSGHRLPGRPLALVRPWTTAGVAATLRLASATGTVVVPRGAGTGLSGGASAPDGSLVLSTERLNRILQIDPADQVAVVQAGVVTADLDAAAAEHGLTYAPDPASWRQSTIGGNIATNAGGLHCVKYGVTRESVLALTAVLADGTVLPVGHRTIKGVAGFDLTGLFVGSEGTLGVVVEATVRLRPRPARTRTLAAWFPSAAAAAAGVLVALAQGVTPSVLELLDAGTLRAIDEGQGTDLAEYGSALLLVQTDGLGADAEIAALAGALVDLGADVDLPEGAEADRYFELRRSGRVLDERLWFVGEDVAVPRSAMGPLLERIERIGAAHGVSTSVVAHAGDGNLHPAFTLPRVTGESEPPLALERAADDLVRAALALGGTITGEHGVGITKRRWLEQELGAPVVDLQRRLKSVFDPAGVLNPHTWLAKEPSWPAS</sequence>
<dbReference type="PROSITE" id="PS51387">
    <property type="entry name" value="FAD_PCMH"/>
    <property type="match status" value="1"/>
</dbReference>
<gene>
    <name evidence="6" type="ORF">FDO65_04040</name>
</gene>
<feature type="domain" description="FAD-binding PCMH-type" evidence="5">
    <location>
        <begin position="56"/>
        <end position="235"/>
    </location>
</feature>
<comment type="caution">
    <text evidence="6">The sequence shown here is derived from an EMBL/GenBank/DDBJ whole genome shotgun (WGS) entry which is preliminary data.</text>
</comment>
<dbReference type="RefSeq" id="WP_137448145.1">
    <property type="nucleotide sequence ID" value="NZ_SZZH01000001.1"/>
</dbReference>
<evidence type="ECO:0000259" key="5">
    <source>
        <dbReference type="PROSITE" id="PS51387"/>
    </source>
</evidence>
<accession>A0A4U6QL30</accession>
<evidence type="ECO:0000313" key="7">
    <source>
        <dbReference type="Proteomes" id="UP000306985"/>
    </source>
</evidence>
<dbReference type="Pfam" id="PF02913">
    <property type="entry name" value="FAD-oxidase_C"/>
    <property type="match status" value="1"/>
</dbReference>
<evidence type="ECO:0000256" key="3">
    <source>
        <dbReference type="ARBA" id="ARBA00022827"/>
    </source>
</evidence>
<reference evidence="6 7" key="1">
    <citation type="submission" date="2019-05" db="EMBL/GenBank/DDBJ databases">
        <title>Nakamurella sp. N5BH11, whole genome shotgun sequence.</title>
        <authorList>
            <person name="Tuo L."/>
        </authorList>
    </citation>
    <scope>NUCLEOTIDE SEQUENCE [LARGE SCALE GENOMIC DNA]</scope>
    <source>
        <strain evidence="6 7">N5BH11</strain>
    </source>
</reference>
<dbReference type="SUPFAM" id="SSF55103">
    <property type="entry name" value="FAD-linked oxidases, C-terminal domain"/>
    <property type="match status" value="1"/>
</dbReference>
<dbReference type="InterPro" id="IPR016171">
    <property type="entry name" value="Vanillyl_alc_oxidase_C-sub2"/>
</dbReference>
<dbReference type="PANTHER" id="PTHR42934">
    <property type="entry name" value="GLYCOLATE OXIDASE SUBUNIT GLCD"/>
    <property type="match status" value="1"/>
</dbReference>
<dbReference type="Gene3D" id="3.30.70.2740">
    <property type="match status" value="1"/>
</dbReference>
<dbReference type="EMBL" id="SZZH01000001">
    <property type="protein sequence ID" value="TKV60842.1"/>
    <property type="molecule type" value="Genomic_DNA"/>
</dbReference>
<dbReference type="InterPro" id="IPR016169">
    <property type="entry name" value="FAD-bd_PCMH_sub2"/>
</dbReference>
<dbReference type="InterPro" id="IPR016166">
    <property type="entry name" value="FAD-bd_PCMH"/>
</dbReference>
<dbReference type="Pfam" id="PF01565">
    <property type="entry name" value="FAD_binding_4"/>
    <property type="match status" value="1"/>
</dbReference>
<dbReference type="GO" id="GO:0071949">
    <property type="term" value="F:FAD binding"/>
    <property type="evidence" value="ECO:0007669"/>
    <property type="project" value="InterPro"/>
</dbReference>
<dbReference type="OrthoDB" id="9811557at2"/>
<dbReference type="Proteomes" id="UP000306985">
    <property type="component" value="Unassembled WGS sequence"/>
</dbReference>
<evidence type="ECO:0000256" key="4">
    <source>
        <dbReference type="ARBA" id="ARBA00023002"/>
    </source>
</evidence>
<dbReference type="PANTHER" id="PTHR42934:SF2">
    <property type="entry name" value="GLYCOLATE OXIDASE SUBUNIT GLCD"/>
    <property type="match status" value="1"/>
</dbReference>
<evidence type="ECO:0000313" key="6">
    <source>
        <dbReference type="EMBL" id="TKV60842.1"/>
    </source>
</evidence>
<dbReference type="InterPro" id="IPR036318">
    <property type="entry name" value="FAD-bd_PCMH-like_sf"/>
</dbReference>
<dbReference type="InterPro" id="IPR006094">
    <property type="entry name" value="Oxid_FAD_bind_N"/>
</dbReference>
<comment type="cofactor">
    <cofactor evidence="1">
        <name>FAD</name>
        <dbReference type="ChEBI" id="CHEBI:57692"/>
    </cofactor>
</comment>
<keyword evidence="4" id="KW-0560">Oxidoreductase</keyword>
<keyword evidence="2" id="KW-0285">Flavoprotein</keyword>
<dbReference type="AlphaFoldDB" id="A0A4U6QL30"/>
<dbReference type="SUPFAM" id="SSF56176">
    <property type="entry name" value="FAD-binding/transporter-associated domain-like"/>
    <property type="match status" value="1"/>
</dbReference>
<protein>
    <submittedName>
        <fullName evidence="6">FAD-binding protein</fullName>
    </submittedName>
</protein>
<keyword evidence="7" id="KW-1185">Reference proteome</keyword>
<dbReference type="InterPro" id="IPR016164">
    <property type="entry name" value="FAD-linked_Oxase-like_C"/>
</dbReference>
<dbReference type="Gene3D" id="1.10.45.10">
    <property type="entry name" value="Vanillyl-alcohol Oxidase, Chain A, domain 4"/>
    <property type="match status" value="1"/>
</dbReference>
<dbReference type="GO" id="GO:0016491">
    <property type="term" value="F:oxidoreductase activity"/>
    <property type="evidence" value="ECO:0007669"/>
    <property type="project" value="UniProtKB-KW"/>
</dbReference>
<organism evidence="6 7">
    <name type="scientific">Nakamurella flava</name>
    <dbReference type="NCBI Taxonomy" id="2576308"/>
    <lineage>
        <taxon>Bacteria</taxon>
        <taxon>Bacillati</taxon>
        <taxon>Actinomycetota</taxon>
        <taxon>Actinomycetes</taxon>
        <taxon>Nakamurellales</taxon>
        <taxon>Nakamurellaceae</taxon>
        <taxon>Nakamurella</taxon>
    </lineage>
</organism>
<evidence type="ECO:0000256" key="1">
    <source>
        <dbReference type="ARBA" id="ARBA00001974"/>
    </source>
</evidence>
<dbReference type="Gene3D" id="3.30.465.10">
    <property type="match status" value="1"/>
</dbReference>